<name>A0A3M2RAI5_9HYPO</name>
<feature type="compositionally biased region" description="Basic and acidic residues" evidence="6">
    <location>
        <begin position="434"/>
        <end position="448"/>
    </location>
</feature>
<keyword evidence="3" id="KW-0805">Transcription regulation</keyword>
<feature type="compositionally biased region" description="Polar residues" evidence="6">
    <location>
        <begin position="116"/>
        <end position="125"/>
    </location>
</feature>
<feature type="compositionally biased region" description="Polar residues" evidence="6">
    <location>
        <begin position="204"/>
        <end position="217"/>
    </location>
</feature>
<evidence type="ECO:0000256" key="4">
    <source>
        <dbReference type="ARBA" id="ARBA00023163"/>
    </source>
</evidence>
<dbReference type="GO" id="GO:0030435">
    <property type="term" value="P:sporulation resulting in formation of a cellular spore"/>
    <property type="evidence" value="ECO:0007669"/>
    <property type="project" value="UniProtKB-KW"/>
</dbReference>
<comment type="caution">
    <text evidence="8">The sequence shown here is derived from an EMBL/GenBank/DDBJ whole genome shotgun (WGS) entry which is preliminary data.</text>
</comment>
<dbReference type="Pfam" id="PF11754">
    <property type="entry name" value="Velvet"/>
    <property type="match status" value="2"/>
</dbReference>
<keyword evidence="5" id="KW-0539">Nucleus</keyword>
<feature type="region of interest" description="Disordered" evidence="6">
    <location>
        <begin position="434"/>
        <end position="470"/>
    </location>
</feature>
<evidence type="ECO:0000256" key="2">
    <source>
        <dbReference type="ARBA" id="ARBA00022969"/>
    </source>
</evidence>
<dbReference type="PANTHER" id="PTHR33572">
    <property type="entry name" value="SPORE DEVELOPMENT REGULATOR VOSA"/>
    <property type="match status" value="1"/>
</dbReference>
<keyword evidence="2" id="KW-0749">Sporulation</keyword>
<feature type="compositionally biased region" description="Polar residues" evidence="6">
    <location>
        <begin position="62"/>
        <end position="84"/>
    </location>
</feature>
<keyword evidence="9" id="KW-1185">Reference proteome</keyword>
<feature type="region of interest" description="Disordered" evidence="6">
    <location>
        <begin position="1"/>
        <end position="159"/>
    </location>
</feature>
<dbReference type="PROSITE" id="PS51821">
    <property type="entry name" value="VELVET"/>
    <property type="match status" value="1"/>
</dbReference>
<comment type="subcellular location">
    <subcellularLocation>
        <location evidence="1">Nucleus</location>
    </subcellularLocation>
</comment>
<keyword evidence="4" id="KW-0804">Transcription</keyword>
<feature type="compositionally biased region" description="Low complexity" evidence="6">
    <location>
        <begin position="230"/>
        <end position="245"/>
    </location>
</feature>
<evidence type="ECO:0000256" key="6">
    <source>
        <dbReference type="SAM" id="MobiDB-lite"/>
    </source>
</evidence>
<dbReference type="PANTHER" id="PTHR33572:SF17">
    <property type="entry name" value="SEXUAL DEVELOPMENT REGULATOR VELC"/>
    <property type="match status" value="1"/>
</dbReference>
<dbReference type="Gene3D" id="2.60.40.3960">
    <property type="entry name" value="Velvet domain"/>
    <property type="match status" value="1"/>
</dbReference>
<dbReference type="InterPro" id="IPR021740">
    <property type="entry name" value="Velvet"/>
</dbReference>
<sequence length="470" mass="51944">MSITAVETAAKSSRRPDNMSGAMSEAMSRPYATTATSWVSDPHYVPRGSVHQPQMQPHYDHQLSSPASMSTGVPGSRRPSQLQPPQHPRPGHGYQLTDLSTAPQVSHLPPPLTVPSHHTSSSTFDQQRHYEPKAAQPPPHFSSPAIERPDMLQGHPISQPIRVPSISENQQPFAYAQRRPSVDMRAIPRFTGQQFLPTTAPMVSGTNPNSPAASPTESRPDPMRISDLLSPGAGSGSRSSSISTSKRPGDIDANYKLRIRQQPIAARSCGFGERDRRVVDPPPIVQLIIEGPNLTPEEISKQLRYCHYVMSCSIYDESGARDASFMPEEYRQQRRLMGSLVGAPFVGKDEHDEEGCFFCFPDLSCRTPGSFRLKFSLVKIDPARARELRHFPVLVEAKSDVFTVYTAKDFPGMQASTRLTKRLKEQGCIISIKKGNDRSKNARGHDDSSDGEPDDGETSSQGKRRRRSAR</sequence>
<evidence type="ECO:0000259" key="7">
    <source>
        <dbReference type="PROSITE" id="PS51821"/>
    </source>
</evidence>
<feature type="region of interest" description="Disordered" evidence="6">
    <location>
        <begin position="197"/>
        <end position="253"/>
    </location>
</feature>
<proteinExistence type="predicted"/>
<reference evidence="8 9" key="1">
    <citation type="submission" date="2017-06" db="EMBL/GenBank/DDBJ databases">
        <title>Comparative genomic analysis of Ambrosia Fusariam Clade fungi.</title>
        <authorList>
            <person name="Stajich J.E."/>
            <person name="Carrillo J."/>
            <person name="Kijimoto T."/>
            <person name="Eskalen A."/>
            <person name="O'Donnell K."/>
            <person name="Kasson M."/>
        </authorList>
    </citation>
    <scope>NUCLEOTIDE SEQUENCE [LARGE SCALE GENOMIC DNA]</scope>
    <source>
        <strain evidence="8">UCR3666</strain>
    </source>
</reference>
<evidence type="ECO:0000313" key="9">
    <source>
        <dbReference type="Proteomes" id="UP000277212"/>
    </source>
</evidence>
<gene>
    <name evidence="8" type="ORF">CDV36_015461</name>
</gene>
<dbReference type="InterPro" id="IPR038491">
    <property type="entry name" value="Velvet_dom_sf"/>
</dbReference>
<dbReference type="Proteomes" id="UP000277212">
    <property type="component" value="Unassembled WGS sequence"/>
</dbReference>
<dbReference type="OrthoDB" id="3056235at2759"/>
<accession>A0A3M2RAI5</accession>
<dbReference type="EMBL" id="NKUJ01000588">
    <property type="protein sequence ID" value="RMJ02271.1"/>
    <property type="molecule type" value="Genomic_DNA"/>
</dbReference>
<evidence type="ECO:0000256" key="1">
    <source>
        <dbReference type="ARBA" id="ARBA00004123"/>
    </source>
</evidence>
<evidence type="ECO:0000313" key="8">
    <source>
        <dbReference type="EMBL" id="RMJ02271.1"/>
    </source>
</evidence>
<dbReference type="InterPro" id="IPR037525">
    <property type="entry name" value="Velvet_dom"/>
</dbReference>
<dbReference type="STRING" id="2010991.A0A3M2RAI5"/>
<dbReference type="GO" id="GO:0005634">
    <property type="term" value="C:nucleus"/>
    <property type="evidence" value="ECO:0007669"/>
    <property type="project" value="UniProtKB-SubCell"/>
</dbReference>
<feature type="domain" description="Velvet" evidence="7">
    <location>
        <begin position="250"/>
        <end position="433"/>
    </location>
</feature>
<evidence type="ECO:0000256" key="5">
    <source>
        <dbReference type="ARBA" id="ARBA00023242"/>
    </source>
</evidence>
<evidence type="ECO:0000256" key="3">
    <source>
        <dbReference type="ARBA" id="ARBA00023015"/>
    </source>
</evidence>
<protein>
    <recommendedName>
        <fullName evidence="7">Velvet domain-containing protein</fullName>
    </recommendedName>
</protein>
<organism evidence="8 9">
    <name type="scientific">Fusarium kuroshium</name>
    <dbReference type="NCBI Taxonomy" id="2010991"/>
    <lineage>
        <taxon>Eukaryota</taxon>
        <taxon>Fungi</taxon>
        <taxon>Dikarya</taxon>
        <taxon>Ascomycota</taxon>
        <taxon>Pezizomycotina</taxon>
        <taxon>Sordariomycetes</taxon>
        <taxon>Hypocreomycetidae</taxon>
        <taxon>Hypocreales</taxon>
        <taxon>Nectriaceae</taxon>
        <taxon>Fusarium</taxon>
        <taxon>Fusarium solani species complex</taxon>
    </lineage>
</organism>
<dbReference type="AlphaFoldDB" id="A0A3M2RAI5"/>